<dbReference type="Pfam" id="PF00474">
    <property type="entry name" value="SSF"/>
    <property type="match status" value="1"/>
</dbReference>
<feature type="transmembrane region" description="Helical" evidence="12">
    <location>
        <begin position="188"/>
        <end position="213"/>
    </location>
</feature>
<feature type="transmembrane region" description="Helical" evidence="12">
    <location>
        <begin position="49"/>
        <end position="71"/>
    </location>
</feature>
<organism evidence="13 14">
    <name type="scientific">Aquatica leii</name>
    <dbReference type="NCBI Taxonomy" id="1421715"/>
    <lineage>
        <taxon>Eukaryota</taxon>
        <taxon>Metazoa</taxon>
        <taxon>Ecdysozoa</taxon>
        <taxon>Arthropoda</taxon>
        <taxon>Hexapoda</taxon>
        <taxon>Insecta</taxon>
        <taxon>Pterygota</taxon>
        <taxon>Neoptera</taxon>
        <taxon>Endopterygota</taxon>
        <taxon>Coleoptera</taxon>
        <taxon>Polyphaga</taxon>
        <taxon>Elateriformia</taxon>
        <taxon>Elateroidea</taxon>
        <taxon>Lampyridae</taxon>
        <taxon>Luciolinae</taxon>
        <taxon>Aquatica</taxon>
    </lineage>
</organism>
<feature type="transmembrane region" description="Helical" evidence="12">
    <location>
        <begin position="508"/>
        <end position="528"/>
    </location>
</feature>
<comment type="caution">
    <text evidence="13">The sequence shown here is derived from an EMBL/GenBank/DDBJ whole genome shotgun (WGS) entry which is preliminary data.</text>
</comment>
<dbReference type="Proteomes" id="UP001353858">
    <property type="component" value="Unassembled WGS sequence"/>
</dbReference>
<feature type="transmembrane region" description="Helical" evidence="12">
    <location>
        <begin position="6"/>
        <end position="28"/>
    </location>
</feature>
<keyword evidence="9 12" id="KW-0472">Membrane</keyword>
<evidence type="ECO:0000256" key="1">
    <source>
        <dbReference type="ARBA" id="ARBA00004651"/>
    </source>
</evidence>
<dbReference type="AlphaFoldDB" id="A0AAN7Q0A1"/>
<keyword evidence="8" id="KW-0406">Ion transport</keyword>
<comment type="subcellular location">
    <subcellularLocation>
        <location evidence="1">Cell membrane</location>
        <topology evidence="1">Multi-pass membrane protein</topology>
    </subcellularLocation>
</comment>
<dbReference type="PROSITE" id="PS51257">
    <property type="entry name" value="PROKAR_LIPOPROTEIN"/>
    <property type="match status" value="1"/>
</dbReference>
<proteinExistence type="inferred from homology"/>
<keyword evidence="3" id="KW-0813">Transport</keyword>
<dbReference type="EMBL" id="JARPUR010000006">
    <property type="protein sequence ID" value="KAK4874550.1"/>
    <property type="molecule type" value="Genomic_DNA"/>
</dbReference>
<evidence type="ECO:0000256" key="4">
    <source>
        <dbReference type="ARBA" id="ARBA00022475"/>
    </source>
</evidence>
<evidence type="ECO:0000256" key="5">
    <source>
        <dbReference type="ARBA" id="ARBA00022692"/>
    </source>
</evidence>
<feature type="transmembrane region" description="Helical" evidence="12">
    <location>
        <begin position="411"/>
        <end position="430"/>
    </location>
</feature>
<dbReference type="InterPro" id="IPR051163">
    <property type="entry name" value="Sodium:Solute_Symporter_SSF"/>
</dbReference>
<dbReference type="PROSITE" id="PS50283">
    <property type="entry name" value="NA_SOLUT_SYMP_3"/>
    <property type="match status" value="1"/>
</dbReference>
<feature type="transmembrane region" description="Helical" evidence="12">
    <location>
        <begin position="233"/>
        <end position="254"/>
    </location>
</feature>
<feature type="transmembrane region" description="Helical" evidence="12">
    <location>
        <begin position="437"/>
        <end position="454"/>
    </location>
</feature>
<keyword evidence="5 12" id="KW-0812">Transmembrane</keyword>
<evidence type="ECO:0000256" key="6">
    <source>
        <dbReference type="ARBA" id="ARBA00022989"/>
    </source>
</evidence>
<feature type="transmembrane region" description="Helical" evidence="12">
    <location>
        <begin position="127"/>
        <end position="147"/>
    </location>
</feature>
<feature type="transmembrane region" description="Helical" evidence="12">
    <location>
        <begin position="274"/>
        <end position="298"/>
    </location>
</feature>
<comment type="similarity">
    <text evidence="2 11">Belongs to the sodium:solute symporter (SSF) (TC 2.A.21) family.</text>
</comment>
<keyword evidence="14" id="KW-1185">Reference proteome</keyword>
<dbReference type="GO" id="GO:0015293">
    <property type="term" value="F:symporter activity"/>
    <property type="evidence" value="ECO:0007669"/>
    <property type="project" value="TreeGrafter"/>
</dbReference>
<gene>
    <name evidence="13" type="ORF">RN001_013910</name>
</gene>
<dbReference type="NCBIfam" id="TIGR00813">
    <property type="entry name" value="sss"/>
    <property type="match status" value="1"/>
</dbReference>
<evidence type="ECO:0000256" key="11">
    <source>
        <dbReference type="RuleBase" id="RU362091"/>
    </source>
</evidence>
<evidence type="ECO:0000256" key="10">
    <source>
        <dbReference type="ARBA" id="ARBA00023201"/>
    </source>
</evidence>
<evidence type="ECO:0000313" key="13">
    <source>
        <dbReference type="EMBL" id="KAK4874550.1"/>
    </source>
</evidence>
<feature type="transmembrane region" description="Helical" evidence="12">
    <location>
        <begin position="159"/>
        <end position="181"/>
    </location>
</feature>
<protein>
    <recommendedName>
        <fullName evidence="15">Sodium-coupled monocarboxylate transporter 1</fullName>
    </recommendedName>
</protein>
<evidence type="ECO:0008006" key="15">
    <source>
        <dbReference type="Google" id="ProtNLM"/>
    </source>
</evidence>
<sequence length="573" mass="63626">MDYLRFAAMDYLLFVFMFGVSCIIGIYFGCFHKQTTTTDYLLGGRKMNVFPVSMSLVASTLSGVSLIAIPAEVYMHGFQIFVIVFSIFISSIINYFVYLPVFYKIGLTSVNDYLEIRFDRTIKRITSILYIISCILLMPFLIYAPSLAFNQMSGIDMHIIAPVMTIICVFYTTIGGIKAVVWTDTLQFLITLCTLAFVLVMGIVSVGGFSVIWTKSKSGDRLNIFNMDPDPTIRSSFWSVFIGNVFTWSSLVSVNPAGVQRFISVSKLRDAKKVLAIFTVFAIAAKAINCFSGLIVYAKYSDCDPLTAKYMQKSDQIVPYYVKDVASQIPGISGLFVAGIFSTALSSLSTQLNSVSGILYLDFMKPCMPVNISENKSSTIIKLLTILLGLLNVGFIFVIEQLGSLLELLSSAVGITGGPILGAFTLGMLFPVANKKGTLVGIVSSLVVISVIIIKNQIYVWNGDIKITPKPLNSYGCNKTEYDEQNRTVFSTIQPDSDSIFWLYKLSFHYYVFIGTAITIIVGLLVSLCTKKKSDLGIDHELFSPCLHRFRSSQRPEVDQDLKLVKYTFSNKK</sequence>
<dbReference type="GO" id="GO:0005886">
    <property type="term" value="C:plasma membrane"/>
    <property type="evidence" value="ECO:0007669"/>
    <property type="project" value="UniProtKB-SubCell"/>
</dbReference>
<evidence type="ECO:0000256" key="8">
    <source>
        <dbReference type="ARBA" id="ARBA00023065"/>
    </source>
</evidence>
<keyword evidence="6 12" id="KW-1133">Transmembrane helix</keyword>
<dbReference type="InterPro" id="IPR038377">
    <property type="entry name" value="Na/Glc_symporter_sf"/>
</dbReference>
<feature type="transmembrane region" description="Helical" evidence="12">
    <location>
        <begin position="335"/>
        <end position="360"/>
    </location>
</feature>
<evidence type="ECO:0000313" key="14">
    <source>
        <dbReference type="Proteomes" id="UP001353858"/>
    </source>
</evidence>
<feature type="transmembrane region" description="Helical" evidence="12">
    <location>
        <begin position="77"/>
        <end position="97"/>
    </location>
</feature>
<keyword evidence="10" id="KW-0739">Sodium transport</keyword>
<name>A0AAN7Q0A1_9COLE</name>
<evidence type="ECO:0000256" key="2">
    <source>
        <dbReference type="ARBA" id="ARBA00006434"/>
    </source>
</evidence>
<evidence type="ECO:0000256" key="12">
    <source>
        <dbReference type="SAM" id="Phobius"/>
    </source>
</evidence>
<dbReference type="Gene3D" id="1.20.1730.10">
    <property type="entry name" value="Sodium/glucose cotransporter"/>
    <property type="match status" value="1"/>
</dbReference>
<keyword evidence="7" id="KW-0915">Sodium</keyword>
<dbReference type="InterPro" id="IPR001734">
    <property type="entry name" value="Na/solute_symporter"/>
</dbReference>
<dbReference type="GO" id="GO:0006814">
    <property type="term" value="P:sodium ion transport"/>
    <property type="evidence" value="ECO:0007669"/>
    <property type="project" value="UniProtKB-KW"/>
</dbReference>
<dbReference type="PANTHER" id="PTHR42985">
    <property type="entry name" value="SODIUM-COUPLED MONOCARBOXYLATE TRANSPORTER"/>
    <property type="match status" value="1"/>
</dbReference>
<keyword evidence="4" id="KW-1003">Cell membrane</keyword>
<evidence type="ECO:0000256" key="7">
    <source>
        <dbReference type="ARBA" id="ARBA00023053"/>
    </source>
</evidence>
<reference evidence="14" key="1">
    <citation type="submission" date="2023-01" db="EMBL/GenBank/DDBJ databases">
        <title>Key to firefly adult light organ development and bioluminescence: homeobox transcription factors regulate luciferase expression and transportation to peroxisome.</title>
        <authorList>
            <person name="Fu X."/>
        </authorList>
    </citation>
    <scope>NUCLEOTIDE SEQUENCE [LARGE SCALE GENOMIC DNA]</scope>
</reference>
<feature type="transmembrane region" description="Helical" evidence="12">
    <location>
        <begin position="380"/>
        <end position="399"/>
    </location>
</feature>
<evidence type="ECO:0000256" key="3">
    <source>
        <dbReference type="ARBA" id="ARBA00022448"/>
    </source>
</evidence>
<accession>A0AAN7Q0A1</accession>
<dbReference type="PANTHER" id="PTHR42985:SF21">
    <property type="entry name" value="SODIUM-DEPENDENT MULTIVITAMIN TRANSPORTER-LIKE PROTEIN"/>
    <property type="match status" value="1"/>
</dbReference>
<dbReference type="CDD" id="cd11492">
    <property type="entry name" value="SLC5sbd_NIS-SMVT"/>
    <property type="match status" value="1"/>
</dbReference>
<evidence type="ECO:0000256" key="9">
    <source>
        <dbReference type="ARBA" id="ARBA00023136"/>
    </source>
</evidence>